<gene>
    <name evidence="3" type="ORF">MNBD_BACTEROID05-154</name>
</gene>
<keyword evidence="1" id="KW-0472">Membrane</keyword>
<evidence type="ECO:0000313" key="3">
    <source>
        <dbReference type="EMBL" id="VAW18988.1"/>
    </source>
</evidence>
<dbReference type="Pfam" id="PF09822">
    <property type="entry name" value="ABC_transp_aux"/>
    <property type="match status" value="1"/>
</dbReference>
<sequence length="352" mass="39542">ERKLIVQSGKERRDVDFTQEQLHEELIDNALVRVTRLSRNIYFLSGHGERRIDDENDEGFSNVVSTFEHNNMVVKSFVLESVGGVPEDCDVLVIAGPKKELTEKEVELIQKYLLDGGDALILVEHAMVTTPDKPLTPQQIRLNPSLNNILNQWSLDVADDVVVDLKSHASGDVGSPATRNYMAHKGIIKGLDYTVYIRPRSISLKERMRKTIGAAPFVLTSSAQSSWGETNRTLKISYDEEVDRPGPVPISYVVFEPRAPGDSSDTRMIVFTDADFLSNAYLSFYSNEQMGLNVMGWLAESDHKFLLKPKEIKIEQLDLTSRQKRVVIVILVGMPLMILGIGLLGWIKQIMS</sequence>
<name>A0A3B0TM08_9ZZZZ</name>
<evidence type="ECO:0000259" key="2">
    <source>
        <dbReference type="Pfam" id="PF09822"/>
    </source>
</evidence>
<evidence type="ECO:0000256" key="1">
    <source>
        <dbReference type="SAM" id="Phobius"/>
    </source>
</evidence>
<proteinExistence type="predicted"/>
<dbReference type="AlphaFoldDB" id="A0A3B0TM08"/>
<dbReference type="EMBL" id="UOEN01000443">
    <property type="protein sequence ID" value="VAW18988.1"/>
    <property type="molecule type" value="Genomic_DNA"/>
</dbReference>
<reference evidence="3" key="1">
    <citation type="submission" date="2018-06" db="EMBL/GenBank/DDBJ databases">
        <authorList>
            <person name="Zhirakovskaya E."/>
        </authorList>
    </citation>
    <scope>NUCLEOTIDE SEQUENCE</scope>
</reference>
<keyword evidence="1" id="KW-0812">Transmembrane</keyword>
<dbReference type="InterPro" id="IPR019196">
    <property type="entry name" value="ABC_transp_unknown"/>
</dbReference>
<accession>A0A3B0TM08</accession>
<protein>
    <submittedName>
        <fullName evidence="3">Gliding motility-associated ABC transporter substrate-binding protein GldG</fullName>
    </submittedName>
</protein>
<feature type="non-terminal residue" evidence="3">
    <location>
        <position position="1"/>
    </location>
</feature>
<keyword evidence="1" id="KW-1133">Transmembrane helix</keyword>
<feature type="domain" description="ABC-type uncharacterised transport system" evidence="2">
    <location>
        <begin position="39"/>
        <end position="282"/>
    </location>
</feature>
<feature type="transmembrane region" description="Helical" evidence="1">
    <location>
        <begin position="326"/>
        <end position="347"/>
    </location>
</feature>
<organism evidence="3">
    <name type="scientific">hydrothermal vent metagenome</name>
    <dbReference type="NCBI Taxonomy" id="652676"/>
    <lineage>
        <taxon>unclassified sequences</taxon>
        <taxon>metagenomes</taxon>
        <taxon>ecological metagenomes</taxon>
    </lineage>
</organism>